<protein>
    <recommendedName>
        <fullName evidence="3">Butirosin biosynthesis protein H N-terminal domain-containing protein</fullName>
    </recommendedName>
</protein>
<gene>
    <name evidence="1" type="ORF">CCDG5_0617</name>
</gene>
<dbReference type="HOGENOM" id="CLU_521479_0_0_9"/>
<proteinExistence type="predicted"/>
<organism evidence="1 2">
    <name type="scientific">[Clostridium] cellulosi</name>
    <dbReference type="NCBI Taxonomy" id="29343"/>
    <lineage>
        <taxon>Bacteria</taxon>
        <taxon>Bacillati</taxon>
        <taxon>Bacillota</taxon>
        <taxon>Clostridia</taxon>
        <taxon>Eubacteriales</taxon>
        <taxon>Oscillospiraceae</taxon>
        <taxon>Oscillospiraceae incertae sedis</taxon>
    </lineage>
</organism>
<evidence type="ECO:0008006" key="3">
    <source>
        <dbReference type="Google" id="ProtNLM"/>
    </source>
</evidence>
<evidence type="ECO:0000313" key="2">
    <source>
        <dbReference type="Proteomes" id="UP000032431"/>
    </source>
</evidence>
<dbReference type="STRING" id="29343.CCDG5_0617"/>
<keyword evidence="2" id="KW-1185">Reference proteome</keyword>
<reference evidence="2" key="1">
    <citation type="submission" date="2014-07" db="EMBL/GenBank/DDBJ databases">
        <authorList>
            <person name="Wibberg D."/>
        </authorList>
    </citation>
    <scope>NUCLEOTIDE SEQUENCE [LARGE SCALE GENOMIC DNA]</scope>
    <source>
        <strain evidence="2">DG5</strain>
    </source>
</reference>
<dbReference type="KEGG" id="ccel:CCDG5_0617"/>
<name>A0A078KMR3_9FIRM</name>
<dbReference type="EMBL" id="LM995447">
    <property type="protein sequence ID" value="CDZ23748.1"/>
    <property type="molecule type" value="Genomic_DNA"/>
</dbReference>
<dbReference type="OrthoDB" id="2630463at2"/>
<sequence length="522" mass="61038">MNSMRLIQTADMKCDDAAIATVATWWGRNYEMAFSQLWDFKFLPEDTKNPNLIGTRIKTPDELSKYINLQKYHDILTTRFDCKDSEEFEHLLLEEVKNGHPVMMEIDPRNKPWATKRELTDNLSFILAYDFDRAKNGLICLDIHGSKKVEFLPMQNFVQECKSRKTFYFGAFSKLEQKEIQIDWKEFLLNSVNNICKNPENDYFGAIKSFADSFENIDLELECSDSNFYMSPICWNMKNICRYRNLYALSLEYLSKKCNKREIDDIAKMFIQAGSKWYLGLALLTKSVYVKSINKDIIERIKKAIYNAADFEKEICESIYKLCDTGSLAQAKNFEVNSKDKISGKRFYNLPLDKYFNNKAFYTDEHIEDFDGTFSCFLKDGLPESGLVSVGEKTFDMRNCLLPKMDNISCRSQTINIDFNERISGIYLLCCAEWGNFYENIKIIYKDNHTENCYVTFADWIYKTTYQGLTIAWQGKGMYENREKTADVFIFEQAFPVNNEEIKAIELPYLPNCHIFAITLSY</sequence>
<dbReference type="PATRIC" id="fig|29343.3.peg.641"/>
<evidence type="ECO:0000313" key="1">
    <source>
        <dbReference type="EMBL" id="CDZ23748.1"/>
    </source>
</evidence>
<dbReference type="AlphaFoldDB" id="A0A078KMR3"/>
<accession>A0A078KMR3</accession>
<dbReference type="Proteomes" id="UP000032431">
    <property type="component" value="Chromosome I"/>
</dbReference>